<dbReference type="AlphaFoldDB" id="A0A443Q5G9"/>
<evidence type="ECO:0000313" key="2">
    <source>
        <dbReference type="EMBL" id="RWR98217.1"/>
    </source>
</evidence>
<organism evidence="2 3">
    <name type="scientific">Cinnamomum micranthum f. kanehirae</name>
    <dbReference type="NCBI Taxonomy" id="337451"/>
    <lineage>
        <taxon>Eukaryota</taxon>
        <taxon>Viridiplantae</taxon>
        <taxon>Streptophyta</taxon>
        <taxon>Embryophyta</taxon>
        <taxon>Tracheophyta</taxon>
        <taxon>Spermatophyta</taxon>
        <taxon>Magnoliopsida</taxon>
        <taxon>Magnoliidae</taxon>
        <taxon>Laurales</taxon>
        <taxon>Lauraceae</taxon>
        <taxon>Cinnamomum</taxon>
    </lineage>
</organism>
<name>A0A443Q5G9_9MAGN</name>
<proteinExistence type="predicted"/>
<dbReference type="EMBL" id="QPKB01000872">
    <property type="protein sequence ID" value="RWR98217.1"/>
    <property type="molecule type" value="Genomic_DNA"/>
</dbReference>
<feature type="compositionally biased region" description="Polar residues" evidence="1">
    <location>
        <begin position="82"/>
        <end position="93"/>
    </location>
</feature>
<comment type="caution">
    <text evidence="2">The sequence shown here is derived from an EMBL/GenBank/DDBJ whole genome shotgun (WGS) entry which is preliminary data.</text>
</comment>
<protein>
    <submittedName>
        <fullName evidence="2">Small heat shock protein, chloroplastic</fullName>
    </submittedName>
</protein>
<evidence type="ECO:0000313" key="3">
    <source>
        <dbReference type="Proteomes" id="UP000283530"/>
    </source>
</evidence>
<dbReference type="OrthoDB" id="1431247at2759"/>
<feature type="region of interest" description="Disordered" evidence="1">
    <location>
        <begin position="53"/>
        <end position="93"/>
    </location>
</feature>
<sequence>MKNPFGSFVYRHWEVRSRRGFDVREDKDRSGGHARAWEGGCEVFVEQNTLIIKGEGGDKESGYDDSDRESGGGHSSRIDVPQSCTNWMKSRQR</sequence>
<reference evidence="2 3" key="1">
    <citation type="journal article" date="2019" name="Nat. Plants">
        <title>Stout camphor tree genome fills gaps in understanding of flowering plant genome evolution.</title>
        <authorList>
            <person name="Chaw S.M."/>
            <person name="Liu Y.C."/>
            <person name="Wu Y.W."/>
            <person name="Wang H.Y."/>
            <person name="Lin C.I."/>
            <person name="Wu C.S."/>
            <person name="Ke H.M."/>
            <person name="Chang L.Y."/>
            <person name="Hsu C.Y."/>
            <person name="Yang H.T."/>
            <person name="Sudianto E."/>
            <person name="Hsu M.H."/>
            <person name="Wu K.P."/>
            <person name="Wang L.N."/>
            <person name="Leebens-Mack J.H."/>
            <person name="Tsai I.J."/>
        </authorList>
    </citation>
    <scope>NUCLEOTIDE SEQUENCE [LARGE SCALE GENOMIC DNA]</scope>
    <source>
        <strain evidence="3">cv. Chaw 1501</strain>
        <tissue evidence="2">Young leaves</tissue>
    </source>
</reference>
<dbReference type="Proteomes" id="UP000283530">
    <property type="component" value="Unassembled WGS sequence"/>
</dbReference>
<evidence type="ECO:0000256" key="1">
    <source>
        <dbReference type="SAM" id="MobiDB-lite"/>
    </source>
</evidence>
<keyword evidence="2" id="KW-0346">Stress response</keyword>
<accession>A0A443Q5G9</accession>
<gene>
    <name evidence="2" type="ORF">CKAN_02773100</name>
</gene>
<keyword evidence="3" id="KW-1185">Reference proteome</keyword>